<feature type="binding site" evidence="10">
    <location>
        <position position="333"/>
    </location>
    <ligand>
        <name>Zn(2+)</name>
        <dbReference type="ChEBI" id="CHEBI:29105"/>
    </ligand>
</feature>
<feature type="binding site" evidence="10">
    <location>
        <begin position="184"/>
        <end position="186"/>
    </location>
    <ligand>
        <name>substrate</name>
    </ligand>
</feature>
<evidence type="ECO:0000256" key="1">
    <source>
        <dbReference type="ARBA" id="ARBA00003175"/>
    </source>
</evidence>
<dbReference type="SFLD" id="SFLDG01114">
    <property type="entry name" value="phosphomethylpyrimidine_syntha"/>
    <property type="match status" value="1"/>
</dbReference>
<evidence type="ECO:0000313" key="11">
    <source>
        <dbReference type="EMBL" id="SFM66732.1"/>
    </source>
</evidence>
<evidence type="ECO:0000256" key="9">
    <source>
        <dbReference type="ARBA" id="ARBA00023239"/>
    </source>
</evidence>
<dbReference type="Proteomes" id="UP000198535">
    <property type="component" value="Unassembled WGS sequence"/>
</dbReference>
<feature type="binding site" evidence="10">
    <location>
        <position position="412"/>
    </location>
    <ligand>
        <name>[4Fe-4S] cluster</name>
        <dbReference type="ChEBI" id="CHEBI:49883"/>
        <note>4Fe-4S-S-AdoMet</note>
    </ligand>
</feature>
<dbReference type="Gene3D" id="6.10.250.620">
    <property type="match status" value="1"/>
</dbReference>
<dbReference type="Pfam" id="PF01964">
    <property type="entry name" value="ThiC_Rad_SAM"/>
    <property type="match status" value="1"/>
</dbReference>
<comment type="pathway">
    <text evidence="10">Cofactor biosynthesis; thiamine diphosphate biosynthesis.</text>
</comment>
<evidence type="ECO:0000256" key="3">
    <source>
        <dbReference type="ARBA" id="ARBA00022691"/>
    </source>
</evidence>
<dbReference type="GO" id="GO:0051539">
    <property type="term" value="F:4 iron, 4 sulfur cluster binding"/>
    <property type="evidence" value="ECO:0007669"/>
    <property type="project" value="UniProtKB-KW"/>
</dbReference>
<feature type="binding site" evidence="10">
    <location>
        <position position="292"/>
    </location>
    <ligand>
        <name>substrate</name>
    </ligand>
</feature>
<feature type="binding site" evidence="10">
    <location>
        <position position="162"/>
    </location>
    <ligand>
        <name>substrate</name>
    </ligand>
</feature>
<comment type="cofactor">
    <cofactor evidence="10">
        <name>[4Fe-4S] cluster</name>
        <dbReference type="ChEBI" id="CHEBI:49883"/>
    </cofactor>
    <text evidence="10">Binds 1 [4Fe-4S] cluster per subunit. The cluster is coordinated with 3 cysteines and an exchangeable S-adenosyl-L-methionine.</text>
</comment>
<feature type="binding site" evidence="10">
    <location>
        <position position="265"/>
    </location>
    <ligand>
        <name>substrate</name>
    </ligand>
</feature>
<dbReference type="InterPro" id="IPR002817">
    <property type="entry name" value="ThiC/BzaA/B"/>
</dbReference>
<dbReference type="PANTHER" id="PTHR30557">
    <property type="entry name" value="THIAMINE BIOSYNTHESIS PROTEIN THIC"/>
    <property type="match status" value="1"/>
</dbReference>
<organism evidence="11 12">
    <name type="scientific">Methanolobus profundi</name>
    <dbReference type="NCBI Taxonomy" id="487685"/>
    <lineage>
        <taxon>Archaea</taxon>
        <taxon>Methanobacteriati</taxon>
        <taxon>Methanobacteriota</taxon>
        <taxon>Stenosarchaea group</taxon>
        <taxon>Methanomicrobia</taxon>
        <taxon>Methanosarcinales</taxon>
        <taxon>Methanosarcinaceae</taxon>
        <taxon>Methanolobus</taxon>
    </lineage>
</organism>
<dbReference type="HAMAP" id="MF_00089">
    <property type="entry name" value="ThiC"/>
    <property type="match status" value="1"/>
</dbReference>
<comment type="caution">
    <text evidence="10">Lacks conserved residue(s) required for the propagation of feature annotation.</text>
</comment>
<dbReference type="OrthoDB" id="335406at2157"/>
<feature type="binding site" evidence="10">
    <location>
        <position position="123"/>
    </location>
    <ligand>
        <name>substrate</name>
    </ligand>
</feature>
<dbReference type="SFLD" id="SFLDF00407">
    <property type="entry name" value="phosphomethylpyrimidine_syntha"/>
    <property type="match status" value="1"/>
</dbReference>
<dbReference type="GO" id="GO:0009229">
    <property type="term" value="P:thiamine diphosphate biosynthetic process"/>
    <property type="evidence" value="ECO:0007669"/>
    <property type="project" value="UniProtKB-UniRule"/>
</dbReference>
<gene>
    <name evidence="10" type="primary">thiC</name>
    <name evidence="11" type="ORF">SAMN04488696_1961</name>
</gene>
<feature type="binding site" evidence="10">
    <location>
        <position position="416"/>
    </location>
    <ligand>
        <name>[4Fe-4S] cluster</name>
        <dbReference type="ChEBI" id="CHEBI:49883"/>
        <note>4Fe-4S-S-AdoMet</note>
    </ligand>
</feature>
<evidence type="ECO:0000256" key="7">
    <source>
        <dbReference type="ARBA" id="ARBA00023004"/>
    </source>
</evidence>
<keyword evidence="8 10" id="KW-0411">Iron-sulfur</keyword>
<keyword evidence="3 10" id="KW-0949">S-adenosyl-L-methionine</keyword>
<feature type="binding site" evidence="10">
    <location>
        <position position="269"/>
    </location>
    <ligand>
        <name>Zn(2+)</name>
        <dbReference type="ChEBI" id="CHEBI:29105"/>
    </ligand>
</feature>
<name>A0A1I4SQN6_9EURY</name>
<keyword evidence="7 10" id="KW-0408">Iron</keyword>
<keyword evidence="9 10" id="KW-0456">Lyase</keyword>
<evidence type="ECO:0000256" key="10">
    <source>
        <dbReference type="HAMAP-Rule" id="MF_00089"/>
    </source>
</evidence>
<dbReference type="EMBL" id="FOUJ01000004">
    <property type="protein sequence ID" value="SFM66732.1"/>
    <property type="molecule type" value="Genomic_DNA"/>
</dbReference>
<keyword evidence="12" id="KW-1185">Reference proteome</keyword>
<evidence type="ECO:0000256" key="6">
    <source>
        <dbReference type="ARBA" id="ARBA00022977"/>
    </source>
</evidence>
<dbReference type="AlphaFoldDB" id="A0A1I4SQN6"/>
<dbReference type="InterPro" id="IPR037509">
    <property type="entry name" value="ThiC"/>
</dbReference>
<dbReference type="STRING" id="487685.SAMN04488696_1961"/>
<keyword evidence="4 10" id="KW-0479">Metal-binding</keyword>
<evidence type="ECO:0000256" key="2">
    <source>
        <dbReference type="ARBA" id="ARBA00022485"/>
    </source>
</evidence>
<keyword evidence="2 10" id="KW-0004">4Fe-4S</keyword>
<dbReference type="GO" id="GO:0009228">
    <property type="term" value="P:thiamine biosynthetic process"/>
    <property type="evidence" value="ECO:0007669"/>
    <property type="project" value="UniProtKB-UniRule"/>
</dbReference>
<dbReference type="NCBIfam" id="NF009895">
    <property type="entry name" value="PRK13352.1"/>
    <property type="match status" value="1"/>
</dbReference>
<evidence type="ECO:0000256" key="8">
    <source>
        <dbReference type="ARBA" id="ARBA00023014"/>
    </source>
</evidence>
<keyword evidence="6 10" id="KW-0784">Thiamine biosynthesis</keyword>
<evidence type="ECO:0000256" key="5">
    <source>
        <dbReference type="ARBA" id="ARBA00022833"/>
    </source>
</evidence>
<dbReference type="GO" id="GO:0008270">
    <property type="term" value="F:zinc ion binding"/>
    <property type="evidence" value="ECO:0007669"/>
    <property type="project" value="UniProtKB-UniRule"/>
</dbReference>
<protein>
    <recommendedName>
        <fullName evidence="10">Phosphomethylpyrimidine synthase</fullName>
        <ecNumber evidence="10">4.1.99.17</ecNumber>
    </recommendedName>
    <alternativeName>
        <fullName evidence="10">Hydroxymethylpyrimidine phosphate synthase</fullName>
        <shortName evidence="10">HMP-P synthase</shortName>
        <shortName evidence="10">HMP-phosphate synthase</shortName>
        <shortName evidence="10">HMPP synthase</shortName>
    </alternativeName>
    <alternativeName>
        <fullName evidence="10">Thiamine biosynthesis protein ThiC</fullName>
    </alternativeName>
</protein>
<feature type="binding site" evidence="10">
    <location>
        <begin position="225"/>
        <end position="228"/>
    </location>
    <ligand>
        <name>substrate</name>
    </ligand>
</feature>
<accession>A0A1I4SQN6</accession>
<dbReference type="SFLD" id="SFLDS00113">
    <property type="entry name" value="Radical_SAM_Phosphomethylpyrim"/>
    <property type="match status" value="1"/>
</dbReference>
<dbReference type="NCBIfam" id="TIGR00190">
    <property type="entry name" value="thiC"/>
    <property type="match status" value="1"/>
</dbReference>
<feature type="binding site" evidence="10">
    <location>
        <position position="94"/>
    </location>
    <ligand>
        <name>substrate</name>
    </ligand>
</feature>
<dbReference type="RefSeq" id="WP_091936436.1">
    <property type="nucleotide sequence ID" value="NZ_FOUJ01000004.1"/>
</dbReference>
<sequence length="429" mass="46196">MTIVTDAKNGKITEEMKIVAQNEGRDPEFIRRGIASGRIVIPMTPYRDIKICGMGEGLTTKVNASIGASSDIVDLDMEVKKAKAAEAAGADTLMELGTGGDFLGIRKAVCDAVSLPVGSVPLYQAFITAAKRDGSIVHMTEDDLWHATEEQAKLGTNFMAIHTGINNIVLDRLKAHGRFGGLCSRGGAFMSTWMLHNEKENPLYAEFDYLCEILKEHEVTLSTGNGMRAGAVADATDRAQVQELIINSECAQIAHDKYDLQVIVEGPGHVPLDQVEMNVKLMKAMSGGKPFYMLGPLVSDIGAGRDHIVTAIGASASAAAGCDFLCYVTPAEHLALPNLEDVIEGVKTSKIAAHVGDMVKYPETAREVDLAMGRARAKLDWEAQYKLALDPELARATRDSRSPGDEDACTMCGDFCALKIVNANYDLCK</sequence>
<dbReference type="EC" id="4.1.99.17" evidence="10"/>
<reference evidence="12" key="1">
    <citation type="submission" date="2016-10" db="EMBL/GenBank/DDBJ databases">
        <authorList>
            <person name="Varghese N."/>
            <person name="Submissions S."/>
        </authorList>
    </citation>
    <scope>NUCLEOTIDE SEQUENCE [LARGE SCALE GENOMIC DNA]</scope>
    <source>
        <strain evidence="12">Mob M</strain>
    </source>
</reference>
<comment type="function">
    <text evidence="1 10">Catalyzes the synthesis of the hydroxymethylpyrimidine phosphate (HMP-P) moiety of thiamine from aminoimidazole ribotide (AIR) in a radical S-adenosyl-L-methionine (SAM)-dependent reaction.</text>
</comment>
<dbReference type="InterPro" id="IPR038521">
    <property type="entry name" value="ThiC/Bza_core_dom"/>
</dbReference>
<dbReference type="PANTHER" id="PTHR30557:SF1">
    <property type="entry name" value="PHOSPHOMETHYLPYRIMIDINE SYNTHASE, CHLOROPLASTIC"/>
    <property type="match status" value="1"/>
</dbReference>
<dbReference type="GO" id="GO:0070284">
    <property type="term" value="F:phosphomethylpyrimidine synthase activity"/>
    <property type="evidence" value="ECO:0007669"/>
    <property type="project" value="UniProtKB-EC"/>
</dbReference>
<evidence type="ECO:0000256" key="4">
    <source>
        <dbReference type="ARBA" id="ARBA00022723"/>
    </source>
</evidence>
<comment type="catalytic activity">
    <reaction evidence="10">
        <text>5-amino-1-(5-phospho-beta-D-ribosyl)imidazole + S-adenosyl-L-methionine = 4-amino-2-methyl-5-(phosphooxymethyl)pyrimidine + CO + 5'-deoxyadenosine + formate + L-methionine + 3 H(+)</text>
        <dbReference type="Rhea" id="RHEA:24840"/>
        <dbReference type="ChEBI" id="CHEBI:15378"/>
        <dbReference type="ChEBI" id="CHEBI:15740"/>
        <dbReference type="ChEBI" id="CHEBI:17245"/>
        <dbReference type="ChEBI" id="CHEBI:17319"/>
        <dbReference type="ChEBI" id="CHEBI:57844"/>
        <dbReference type="ChEBI" id="CHEBI:58354"/>
        <dbReference type="ChEBI" id="CHEBI:59789"/>
        <dbReference type="ChEBI" id="CHEBI:137981"/>
        <dbReference type="EC" id="4.1.99.17"/>
    </reaction>
</comment>
<feature type="binding site" evidence="10">
    <location>
        <position position="409"/>
    </location>
    <ligand>
        <name>[4Fe-4S] cluster</name>
        <dbReference type="ChEBI" id="CHEBI:49883"/>
        <note>4Fe-4S-S-AdoMet</note>
    </ligand>
</feature>
<keyword evidence="5 10" id="KW-0862">Zinc</keyword>
<dbReference type="UniPathway" id="UPA00060"/>
<evidence type="ECO:0000313" key="12">
    <source>
        <dbReference type="Proteomes" id="UP000198535"/>
    </source>
</evidence>
<comment type="similarity">
    <text evidence="10">Belongs to the ThiC family.</text>
</comment>
<dbReference type="Gene3D" id="3.20.20.540">
    <property type="entry name" value="Radical SAM ThiC family, central domain"/>
    <property type="match status" value="1"/>
</dbReference>
<proteinExistence type="inferred from homology"/>